<evidence type="ECO:0000313" key="1">
    <source>
        <dbReference type="EMBL" id="RWS19931.1"/>
    </source>
</evidence>
<comment type="caution">
    <text evidence="1">The sequence shown here is derived from an EMBL/GenBank/DDBJ whole genome shotgun (WGS) entry which is preliminary data.</text>
</comment>
<dbReference type="OrthoDB" id="10577577at2759"/>
<dbReference type="Proteomes" id="UP000288716">
    <property type="component" value="Unassembled WGS sequence"/>
</dbReference>
<feature type="non-terminal residue" evidence="1">
    <location>
        <position position="204"/>
    </location>
</feature>
<organism evidence="1 2">
    <name type="scientific">Leptotrombidium deliense</name>
    <dbReference type="NCBI Taxonomy" id="299467"/>
    <lineage>
        <taxon>Eukaryota</taxon>
        <taxon>Metazoa</taxon>
        <taxon>Ecdysozoa</taxon>
        <taxon>Arthropoda</taxon>
        <taxon>Chelicerata</taxon>
        <taxon>Arachnida</taxon>
        <taxon>Acari</taxon>
        <taxon>Acariformes</taxon>
        <taxon>Trombidiformes</taxon>
        <taxon>Prostigmata</taxon>
        <taxon>Anystina</taxon>
        <taxon>Parasitengona</taxon>
        <taxon>Trombiculoidea</taxon>
        <taxon>Trombiculidae</taxon>
        <taxon>Leptotrombidium</taxon>
    </lineage>
</organism>
<reference evidence="1 2" key="1">
    <citation type="journal article" date="2018" name="Gigascience">
        <title>Genomes of trombidid mites reveal novel predicted allergens and laterally-transferred genes associated with secondary metabolism.</title>
        <authorList>
            <person name="Dong X."/>
            <person name="Chaisiri K."/>
            <person name="Xia D."/>
            <person name="Armstrong S.D."/>
            <person name="Fang Y."/>
            <person name="Donnelly M.J."/>
            <person name="Kadowaki T."/>
            <person name="McGarry J.W."/>
            <person name="Darby A.C."/>
            <person name="Makepeace B.L."/>
        </authorList>
    </citation>
    <scope>NUCLEOTIDE SEQUENCE [LARGE SCALE GENOMIC DNA]</scope>
    <source>
        <strain evidence="1">UoL-UT</strain>
    </source>
</reference>
<dbReference type="InterPro" id="IPR016186">
    <property type="entry name" value="C-type_lectin-like/link_sf"/>
</dbReference>
<dbReference type="STRING" id="299467.A0A443RX36"/>
<proteinExistence type="predicted"/>
<keyword evidence="2" id="KW-1185">Reference proteome</keyword>
<accession>A0A443RX36</accession>
<name>A0A443RX36_9ACAR</name>
<dbReference type="SUPFAM" id="SSF56436">
    <property type="entry name" value="C-type lectin-like"/>
    <property type="match status" value="1"/>
</dbReference>
<protein>
    <recommendedName>
        <fullName evidence="3">C-type lectin domain-containing protein</fullName>
    </recommendedName>
</protein>
<evidence type="ECO:0000313" key="2">
    <source>
        <dbReference type="Proteomes" id="UP000288716"/>
    </source>
</evidence>
<gene>
    <name evidence="1" type="ORF">B4U80_14347</name>
</gene>
<dbReference type="VEuPathDB" id="VectorBase:LDEU012109"/>
<evidence type="ECO:0008006" key="3">
    <source>
        <dbReference type="Google" id="ProtNLM"/>
    </source>
</evidence>
<sequence length="204" mass="23573">MLKNQYYVIIAFGCEKGFFSFKSRQCVKLFEAKATYKMAEMVCNNYGNLTIASFEDNEEMEFYRLIAYNVLNIKNNVWMQVKDEGNYKAICPCLTESEESVQFIECDEKHSFFCKQRSKQESRLSVADVEKLIDKKFNKLQETIEMQISNLSTKFEKLNTTLHLSVSTALTVSENADNSSDNSQITSSVLQRFFYVSDKVDNCA</sequence>
<dbReference type="AlphaFoldDB" id="A0A443RX36"/>
<dbReference type="Gene3D" id="3.10.100.10">
    <property type="entry name" value="Mannose-Binding Protein A, subunit A"/>
    <property type="match status" value="1"/>
</dbReference>
<dbReference type="InterPro" id="IPR016187">
    <property type="entry name" value="CTDL_fold"/>
</dbReference>
<dbReference type="EMBL" id="NCKV01021489">
    <property type="protein sequence ID" value="RWS19931.1"/>
    <property type="molecule type" value="Genomic_DNA"/>
</dbReference>